<proteinExistence type="inferred from homology"/>
<dbReference type="EC" id="3.2.1.52" evidence="3"/>
<dbReference type="AlphaFoldDB" id="A0A369KWF7"/>
<comment type="similarity">
    <text evidence="2">Belongs to the glycosyl hydrolase 3 family.</text>
</comment>
<evidence type="ECO:0000256" key="1">
    <source>
        <dbReference type="ARBA" id="ARBA00001231"/>
    </source>
</evidence>
<keyword evidence="8" id="KW-1185">Reference proteome</keyword>
<evidence type="ECO:0000313" key="7">
    <source>
        <dbReference type="EMBL" id="RDB36063.1"/>
    </source>
</evidence>
<accession>A0A369KWF7</accession>
<sequence>MLCQEDTNVRSKTQQIVPKKFQDYFYSLPTIEQAGFFLWPSLASDDISIKEKELFKIIKPSGCILFKRNFQTLSKSRQLITNLKKYIAKKKSNYRMPFIVSIDEEGGRVSRLPLPFPRGKPALEFADNDDLIGLEGQLLHQIFIAKSLGVNCILSPVADILSEPNNPVIGDRCFGRDAQTVTKFASFANHVLMQENIFSCAKHFPGHGNTKTDSHKELSVSDVSLEQLKQREWIPFQKLIQDNIPFIISAHVIVPSLDPKNPATLSKTILTKYLRNDLNFKGIILSDDLRMNAIAEHYNLKRKIESSITESSDISSHEEDNFLKLASIDALLAGCDILLSCQSITREAKIAYAIAEKMENDKIFHKLMLEKAWNIFLNLTKKQN</sequence>
<evidence type="ECO:0000256" key="3">
    <source>
        <dbReference type="ARBA" id="ARBA00012663"/>
    </source>
</evidence>
<evidence type="ECO:0000313" key="8">
    <source>
        <dbReference type="Proteomes" id="UP000253934"/>
    </source>
</evidence>
<dbReference type="InterPro" id="IPR036962">
    <property type="entry name" value="Glyco_hydro_3_N_sf"/>
</dbReference>
<gene>
    <name evidence="7" type="ORF">DCC88_07160</name>
</gene>
<dbReference type="SUPFAM" id="SSF51445">
    <property type="entry name" value="(Trans)glycosidases"/>
    <property type="match status" value="1"/>
</dbReference>
<dbReference type="InterPro" id="IPR001764">
    <property type="entry name" value="Glyco_hydro_3_N"/>
</dbReference>
<evidence type="ECO:0000259" key="6">
    <source>
        <dbReference type="Pfam" id="PF00933"/>
    </source>
</evidence>
<dbReference type="GO" id="GO:0009254">
    <property type="term" value="P:peptidoglycan turnover"/>
    <property type="evidence" value="ECO:0007669"/>
    <property type="project" value="TreeGrafter"/>
</dbReference>
<dbReference type="PANTHER" id="PTHR30480:SF13">
    <property type="entry name" value="BETA-HEXOSAMINIDASE"/>
    <property type="match status" value="1"/>
</dbReference>
<organism evidence="7 8">
    <name type="scientific">Spirobacillus cienkowskii</name>
    <dbReference type="NCBI Taxonomy" id="495820"/>
    <lineage>
        <taxon>Bacteria</taxon>
        <taxon>Pseudomonadati</taxon>
        <taxon>Bdellovibrionota</taxon>
        <taxon>Oligoflexia</taxon>
        <taxon>Silvanigrellales</taxon>
        <taxon>Spirobacillus</taxon>
    </lineage>
</organism>
<dbReference type="Pfam" id="PF00933">
    <property type="entry name" value="Glyco_hydro_3"/>
    <property type="match status" value="1"/>
</dbReference>
<comment type="catalytic activity">
    <reaction evidence="1">
        <text>Hydrolysis of terminal non-reducing N-acetyl-D-hexosamine residues in N-acetyl-beta-D-hexosaminides.</text>
        <dbReference type="EC" id="3.2.1.52"/>
    </reaction>
</comment>
<keyword evidence="4 7" id="KW-0378">Hydrolase</keyword>
<keyword evidence="5" id="KW-0326">Glycosidase</keyword>
<dbReference type="Gene3D" id="3.20.20.300">
    <property type="entry name" value="Glycoside hydrolase, family 3, N-terminal domain"/>
    <property type="match status" value="1"/>
</dbReference>
<dbReference type="PANTHER" id="PTHR30480">
    <property type="entry name" value="BETA-HEXOSAMINIDASE-RELATED"/>
    <property type="match status" value="1"/>
</dbReference>
<reference evidence="7" key="1">
    <citation type="submission" date="2018-04" db="EMBL/GenBank/DDBJ databases">
        <title>Draft genome sequence of the Candidatus Spirobacillus cienkowskii, a pathogen of freshwater Daphnia species, reconstructed from hemolymph metagenomic reads.</title>
        <authorList>
            <person name="Bresciani L."/>
            <person name="Lemos L.N."/>
            <person name="Wale N."/>
            <person name="Lin J.Y."/>
            <person name="Fernandes G.R."/>
            <person name="Duffy M.A."/>
            <person name="Rodrigues J.M."/>
        </authorList>
    </citation>
    <scope>NUCLEOTIDE SEQUENCE [LARGE SCALE GENOMIC DNA]</scope>
    <source>
        <strain evidence="7">Binning01</strain>
    </source>
</reference>
<feature type="domain" description="Glycoside hydrolase family 3 N-terminal" evidence="6">
    <location>
        <begin position="50"/>
        <end position="360"/>
    </location>
</feature>
<dbReference type="GO" id="GO:0004563">
    <property type="term" value="F:beta-N-acetylhexosaminidase activity"/>
    <property type="evidence" value="ECO:0007669"/>
    <property type="project" value="UniProtKB-EC"/>
</dbReference>
<dbReference type="InterPro" id="IPR017853">
    <property type="entry name" value="GH"/>
</dbReference>
<evidence type="ECO:0000256" key="5">
    <source>
        <dbReference type="ARBA" id="ARBA00023295"/>
    </source>
</evidence>
<dbReference type="GO" id="GO:0005975">
    <property type="term" value="P:carbohydrate metabolic process"/>
    <property type="evidence" value="ECO:0007669"/>
    <property type="project" value="InterPro"/>
</dbReference>
<evidence type="ECO:0000256" key="4">
    <source>
        <dbReference type="ARBA" id="ARBA00022801"/>
    </source>
</evidence>
<comment type="caution">
    <text evidence="7">The sequence shown here is derived from an EMBL/GenBank/DDBJ whole genome shotgun (WGS) entry which is preliminary data.</text>
</comment>
<dbReference type="Proteomes" id="UP000253934">
    <property type="component" value="Unassembled WGS sequence"/>
</dbReference>
<evidence type="ECO:0000256" key="2">
    <source>
        <dbReference type="ARBA" id="ARBA00005336"/>
    </source>
</evidence>
<dbReference type="EMBL" id="QOVW01000068">
    <property type="protein sequence ID" value="RDB36063.1"/>
    <property type="molecule type" value="Genomic_DNA"/>
</dbReference>
<name>A0A369KWF7_9BACT</name>
<dbReference type="InterPro" id="IPR050226">
    <property type="entry name" value="NagZ_Beta-hexosaminidase"/>
</dbReference>
<protein>
    <recommendedName>
        <fullName evidence="3">beta-N-acetylhexosaminidase</fullName>
        <ecNumber evidence="3">3.2.1.52</ecNumber>
    </recommendedName>
</protein>